<evidence type="ECO:0000313" key="1">
    <source>
        <dbReference type="EMBL" id="KAK8192488.1"/>
    </source>
</evidence>
<keyword evidence="2" id="KW-1185">Reference proteome</keyword>
<sequence length="498" mass="54142">MDPRIAKEQFGNPRFADLLVRCGHREWPVHRVVVCNKSTRFDVACQTTPVYGPNKQILNVTNFDAATIHRLLQYLYTDEYDDDDAQTQLQLPPLAIDTPQPSPQKLLEGPVSTPGQGSANESNGSYTSRSSNDLLIDVKNDEGFQAAMTNVCTDLQQLDLAAPAPFSHPVLVKFWNNFRVFNASKEFGVPLLTVLSLNKMDVDLQSTYPLVGFTELVRVVFDTTNTIIEEPALFLAEGCASHISSLIRYTSFENLLKVKPLLGYLVIKELVKHLGVSPTAGEVAVPADSVISFDNHGSSTAENAAAAAAQATDGAPPSPANPAGVPPQRLKENEPLDAVPGVLALRMQAAAKQQMSNGSSALPPPLSSRTNGQLYRHRLNSKSFISTRPRKLIRTPRLTHSMTATGHTPSNPGSSRPGPSNPRPSNPGPSNSGNSKADRVLEVYNGALRSATLDFKSCNNCYSPFYAQFRGAPENESINALILQCTSCNGECTRWTWK</sequence>
<proteinExistence type="predicted"/>
<organism evidence="1 2">
    <name type="scientific">Zalaria obscura</name>
    <dbReference type="NCBI Taxonomy" id="2024903"/>
    <lineage>
        <taxon>Eukaryota</taxon>
        <taxon>Fungi</taxon>
        <taxon>Dikarya</taxon>
        <taxon>Ascomycota</taxon>
        <taxon>Pezizomycotina</taxon>
        <taxon>Dothideomycetes</taxon>
        <taxon>Dothideomycetidae</taxon>
        <taxon>Dothideales</taxon>
        <taxon>Zalariaceae</taxon>
        <taxon>Zalaria</taxon>
    </lineage>
</organism>
<reference evidence="1" key="1">
    <citation type="submission" date="2024-02" db="EMBL/GenBank/DDBJ databases">
        <title>Metagenome Assembled Genome of Zalaria obscura JY119.</title>
        <authorList>
            <person name="Vighnesh L."/>
            <person name="Jagadeeshwari U."/>
            <person name="Venkata Ramana C."/>
            <person name="Sasikala C."/>
        </authorList>
    </citation>
    <scope>NUCLEOTIDE SEQUENCE</scope>
    <source>
        <strain evidence="1">JY119</strain>
    </source>
</reference>
<protein>
    <submittedName>
        <fullName evidence="1">Uncharacterized protein</fullName>
    </submittedName>
</protein>
<comment type="caution">
    <text evidence="1">The sequence shown here is derived from an EMBL/GenBank/DDBJ whole genome shotgun (WGS) entry which is preliminary data.</text>
</comment>
<name>A0ACC3S5V7_9PEZI</name>
<evidence type="ECO:0000313" key="2">
    <source>
        <dbReference type="Proteomes" id="UP001320706"/>
    </source>
</evidence>
<accession>A0ACC3S5V7</accession>
<gene>
    <name evidence="1" type="ORF">M8818_007656</name>
</gene>
<dbReference type="EMBL" id="JAMKPW020000044">
    <property type="protein sequence ID" value="KAK8192488.1"/>
    <property type="molecule type" value="Genomic_DNA"/>
</dbReference>
<dbReference type="Proteomes" id="UP001320706">
    <property type="component" value="Unassembled WGS sequence"/>
</dbReference>